<sequence>MIVLLTDFGAADPYVGQVRLRLAEGAPGVPVIDLFHDLPNFAIQASAYLLYAYCRDVPADAVIMAVVDPGVGGARHAIVLRAGGRIYVGPDNGLFEMVARRDGVESCEALTIPAKVAPTFHGRDVFAPAAAALARGARPSARPAPLTRFSDWPDDWARVLFIDHYGNAVTGLRARPGLRALMAGGRRLKRARFFAEGAPGEPFFYENANGLIEIAVREGSAAAILGLQLADPLLILD</sequence>
<evidence type="ECO:0000313" key="5">
    <source>
        <dbReference type="EMBL" id="RCN58736.1"/>
    </source>
</evidence>
<dbReference type="InterPro" id="IPR023228">
    <property type="entry name" value="SAM_OH_AdoTrfase_N_sf"/>
</dbReference>
<evidence type="ECO:0000259" key="3">
    <source>
        <dbReference type="Pfam" id="PF01887"/>
    </source>
</evidence>
<evidence type="ECO:0000256" key="2">
    <source>
        <dbReference type="ARBA" id="ARBA00024035"/>
    </source>
</evidence>
<dbReference type="InterPro" id="IPR023227">
    <property type="entry name" value="SAM_OH_AdoTrfase_C_sf"/>
</dbReference>
<dbReference type="SUPFAM" id="SSF101852">
    <property type="entry name" value="Bacterial fluorinating enzyme, C-terminal domain"/>
    <property type="match status" value="1"/>
</dbReference>
<comment type="caution">
    <text evidence="5">The sequence shown here is derived from an EMBL/GenBank/DDBJ whole genome shotgun (WGS) entry which is preliminary data.</text>
</comment>
<dbReference type="STRING" id="163359.A9R16_04400"/>
<protein>
    <submittedName>
        <fullName evidence="5">Uncharacterized protein</fullName>
    </submittedName>
</protein>
<dbReference type="Pfam" id="PF01887">
    <property type="entry name" value="SAM_HAT_N"/>
    <property type="match status" value="1"/>
</dbReference>
<evidence type="ECO:0000259" key="4">
    <source>
        <dbReference type="Pfam" id="PF20257"/>
    </source>
</evidence>
<accession>A0A1C2FXP7</accession>
<gene>
    <name evidence="5" type="ORF">C4900_02920</name>
</gene>
<dbReference type="RefSeq" id="WP_065972103.1">
    <property type="nucleotide sequence ID" value="NZ_CP080624.1"/>
</dbReference>
<reference evidence="5 6" key="1">
    <citation type="submission" date="2018-02" db="EMBL/GenBank/DDBJ databases">
        <title>Insights into the biology of acidophilic members of the Acidiferrobacteraceae family derived from comparative genomic analyses.</title>
        <authorList>
            <person name="Issotta F."/>
            <person name="Thyssen C."/>
            <person name="Mena C."/>
            <person name="Moya A."/>
            <person name="Bellenberg S."/>
            <person name="Sproer C."/>
            <person name="Covarrubias P.C."/>
            <person name="Sand W."/>
            <person name="Quatrini R."/>
            <person name="Vera M."/>
        </authorList>
    </citation>
    <scope>NUCLEOTIDE SEQUENCE [LARGE SCALE GENOMIC DNA]</scope>
    <source>
        <strain evidence="6">m-1</strain>
    </source>
</reference>
<dbReference type="InterPro" id="IPR046470">
    <property type="entry name" value="SAM_HAT_C"/>
</dbReference>
<comment type="similarity">
    <text evidence="2">Belongs to the SAM hydrolase / SAM-dependent halogenase family.</text>
</comment>
<dbReference type="EMBL" id="PSYR01000001">
    <property type="protein sequence ID" value="RCN58736.1"/>
    <property type="molecule type" value="Genomic_DNA"/>
</dbReference>
<dbReference type="InterPro" id="IPR002747">
    <property type="entry name" value="SAM_OH_AdoTrfase"/>
</dbReference>
<name>A0A1C2FXP7_9GAMM</name>
<dbReference type="PIRSF" id="PIRSF006779">
    <property type="entry name" value="UCP006779"/>
    <property type="match status" value="1"/>
</dbReference>
<dbReference type="Pfam" id="PF20257">
    <property type="entry name" value="SAM_HAT_C"/>
    <property type="match status" value="1"/>
</dbReference>
<dbReference type="Gene3D" id="2.40.30.90">
    <property type="entry name" value="Bacterial fluorinating enzyme like"/>
    <property type="match status" value="1"/>
</dbReference>
<dbReference type="OrthoDB" id="9792195at2"/>
<proteinExistence type="inferred from homology"/>
<dbReference type="Gene3D" id="3.40.50.10790">
    <property type="entry name" value="S-adenosyl-l-methionine hydroxide adenosyltransferase, N-terminal"/>
    <property type="match status" value="1"/>
</dbReference>
<dbReference type="SUPFAM" id="SSF102522">
    <property type="entry name" value="Bacterial fluorinating enzyme, N-terminal domain"/>
    <property type="match status" value="1"/>
</dbReference>
<dbReference type="AlphaFoldDB" id="A0A1C2FXP7"/>
<feature type="domain" description="S-adenosyl-l-methionine hydroxide adenosyltransferase N-terminal" evidence="3">
    <location>
        <begin position="2"/>
        <end position="140"/>
    </location>
</feature>
<dbReference type="PANTHER" id="PTHR35092:SF1">
    <property type="entry name" value="CHLORINASE MJ1651"/>
    <property type="match status" value="1"/>
</dbReference>
<keyword evidence="1" id="KW-0949">S-adenosyl-L-methionine</keyword>
<dbReference type="PANTHER" id="PTHR35092">
    <property type="entry name" value="CHLORINASE MJ1651"/>
    <property type="match status" value="1"/>
</dbReference>
<evidence type="ECO:0000256" key="1">
    <source>
        <dbReference type="ARBA" id="ARBA00022691"/>
    </source>
</evidence>
<feature type="domain" description="S-adenosyl-l-methionine hydroxide adenosyltransferase C-terminal" evidence="4">
    <location>
        <begin position="158"/>
        <end position="232"/>
    </location>
</feature>
<dbReference type="Proteomes" id="UP000253250">
    <property type="component" value="Unassembled WGS sequence"/>
</dbReference>
<keyword evidence="6" id="KW-1185">Reference proteome</keyword>
<evidence type="ECO:0000313" key="6">
    <source>
        <dbReference type="Proteomes" id="UP000253250"/>
    </source>
</evidence>
<dbReference type="InterPro" id="IPR046469">
    <property type="entry name" value="SAM_HAT_N"/>
</dbReference>
<organism evidence="5 6">
    <name type="scientific">Acidiferrobacter thiooxydans</name>
    <dbReference type="NCBI Taxonomy" id="163359"/>
    <lineage>
        <taxon>Bacteria</taxon>
        <taxon>Pseudomonadati</taxon>
        <taxon>Pseudomonadota</taxon>
        <taxon>Gammaproteobacteria</taxon>
        <taxon>Acidiferrobacterales</taxon>
        <taxon>Acidiferrobacteraceae</taxon>
        <taxon>Acidiferrobacter</taxon>
    </lineage>
</organism>